<dbReference type="PANTHER" id="PTHR34071:SF2">
    <property type="entry name" value="FLAVIN-NUCLEOTIDE-BINDING PROTEIN"/>
    <property type="match status" value="1"/>
</dbReference>
<proteinExistence type="predicted"/>
<evidence type="ECO:0000313" key="2">
    <source>
        <dbReference type="Proteomes" id="UP000595917"/>
    </source>
</evidence>
<dbReference type="Proteomes" id="UP000595917">
    <property type="component" value="Chromosome"/>
</dbReference>
<organism evidence="1 2">
    <name type="scientific">Breznakiella homolactica</name>
    <dbReference type="NCBI Taxonomy" id="2798577"/>
    <lineage>
        <taxon>Bacteria</taxon>
        <taxon>Pseudomonadati</taxon>
        <taxon>Spirochaetota</taxon>
        <taxon>Spirochaetia</taxon>
        <taxon>Spirochaetales</taxon>
        <taxon>Breznakiellaceae</taxon>
        <taxon>Breznakiella</taxon>
    </lineage>
</organism>
<dbReference type="InterPro" id="IPR024747">
    <property type="entry name" value="Pyridox_Oxase-rel"/>
</dbReference>
<accession>A0A7T8BC82</accession>
<evidence type="ECO:0000313" key="1">
    <source>
        <dbReference type="EMBL" id="QQO09963.1"/>
    </source>
</evidence>
<dbReference type="PANTHER" id="PTHR34071">
    <property type="entry name" value="5-NITROIMIDAZOLE ANTIBIOTICS RESISTANCE PROTEIN, NIMA-FAMILY-RELATED PROTEIN-RELATED"/>
    <property type="match status" value="1"/>
</dbReference>
<keyword evidence="2" id="KW-1185">Reference proteome</keyword>
<gene>
    <name evidence="1" type="ORF">JFL75_03350</name>
</gene>
<protein>
    <submittedName>
        <fullName evidence="1">Pyridoxamine 5'-phosphate oxidase family protein</fullName>
    </submittedName>
</protein>
<dbReference type="AlphaFoldDB" id="A0A7T8BC82"/>
<dbReference type="RefSeq" id="WP_215627267.1">
    <property type="nucleotide sequence ID" value="NZ_CP067089.2"/>
</dbReference>
<dbReference type="Gene3D" id="2.30.110.10">
    <property type="entry name" value="Electron Transport, Fmn-binding Protein, Chain A"/>
    <property type="match status" value="1"/>
</dbReference>
<dbReference type="SUPFAM" id="SSF50475">
    <property type="entry name" value="FMN-binding split barrel"/>
    <property type="match status" value="1"/>
</dbReference>
<dbReference type="EMBL" id="CP067089">
    <property type="protein sequence ID" value="QQO09963.1"/>
    <property type="molecule type" value="Genomic_DNA"/>
</dbReference>
<sequence length="160" mass="18526">MRRKDREITDVNEILEVINSCKVCRLAMADNNRPYIVPLNFGYTFEGDRMVLYFHSAKTGEKIDIMKKNGTVCFEMDGDHTLIEGPHACDYGFAYRSVIGFGTVSFIEDDKEKTFALNTIMKHQTDDSREYTYGENHLRNVCVYKVICSSFTGKQKRFFI</sequence>
<dbReference type="KEGG" id="bhc:JFL75_03350"/>
<reference evidence="1" key="1">
    <citation type="submission" date="2021-01" db="EMBL/GenBank/DDBJ databases">
        <title>Description of Breznakiella homolactica.</title>
        <authorList>
            <person name="Song Y."/>
            <person name="Brune A."/>
        </authorList>
    </citation>
    <scope>NUCLEOTIDE SEQUENCE</scope>
    <source>
        <strain evidence="1">RmG30</strain>
    </source>
</reference>
<dbReference type="InterPro" id="IPR012349">
    <property type="entry name" value="Split_barrel_FMN-bd"/>
</dbReference>
<dbReference type="Pfam" id="PF12900">
    <property type="entry name" value="Pyridox_ox_2"/>
    <property type="match status" value="1"/>
</dbReference>
<name>A0A7T8BC82_9SPIR</name>